<organism evidence="1 2">
    <name type="scientific">Arctium lappa</name>
    <name type="common">Greater burdock</name>
    <name type="synonym">Lappa major</name>
    <dbReference type="NCBI Taxonomy" id="4217"/>
    <lineage>
        <taxon>Eukaryota</taxon>
        <taxon>Viridiplantae</taxon>
        <taxon>Streptophyta</taxon>
        <taxon>Embryophyta</taxon>
        <taxon>Tracheophyta</taxon>
        <taxon>Spermatophyta</taxon>
        <taxon>Magnoliopsida</taxon>
        <taxon>eudicotyledons</taxon>
        <taxon>Gunneridae</taxon>
        <taxon>Pentapetalae</taxon>
        <taxon>asterids</taxon>
        <taxon>campanulids</taxon>
        <taxon>Asterales</taxon>
        <taxon>Asteraceae</taxon>
        <taxon>Carduoideae</taxon>
        <taxon>Cardueae</taxon>
        <taxon>Arctiinae</taxon>
        <taxon>Arctium</taxon>
    </lineage>
</organism>
<name>A0ACB9FPN7_ARCLA</name>
<gene>
    <name evidence="1" type="ORF">L6452_04303</name>
</gene>
<proteinExistence type="predicted"/>
<dbReference type="EMBL" id="CM042047">
    <property type="protein sequence ID" value="KAI3773104.1"/>
    <property type="molecule type" value="Genomic_DNA"/>
</dbReference>
<comment type="caution">
    <text evidence="1">The sequence shown here is derived from an EMBL/GenBank/DDBJ whole genome shotgun (WGS) entry which is preliminary data.</text>
</comment>
<reference evidence="1 2" key="2">
    <citation type="journal article" date="2022" name="Mol. Ecol. Resour.">
        <title>The genomes of chicory, endive, great burdock and yacon provide insights into Asteraceae paleo-polyploidization history and plant inulin production.</title>
        <authorList>
            <person name="Fan W."/>
            <person name="Wang S."/>
            <person name="Wang H."/>
            <person name="Wang A."/>
            <person name="Jiang F."/>
            <person name="Liu H."/>
            <person name="Zhao H."/>
            <person name="Xu D."/>
            <person name="Zhang Y."/>
        </authorList>
    </citation>
    <scope>NUCLEOTIDE SEQUENCE [LARGE SCALE GENOMIC DNA]</scope>
    <source>
        <strain evidence="2">cv. Niubang</strain>
    </source>
</reference>
<evidence type="ECO:0000313" key="2">
    <source>
        <dbReference type="Proteomes" id="UP001055879"/>
    </source>
</evidence>
<protein>
    <submittedName>
        <fullName evidence="1">Uncharacterized protein</fullName>
    </submittedName>
</protein>
<keyword evidence="2" id="KW-1185">Reference proteome</keyword>
<reference evidence="2" key="1">
    <citation type="journal article" date="2022" name="Mol. Ecol. Resour.">
        <title>The genomes of chicory, endive, great burdock and yacon provide insights into Asteraceae palaeo-polyploidization history and plant inulin production.</title>
        <authorList>
            <person name="Fan W."/>
            <person name="Wang S."/>
            <person name="Wang H."/>
            <person name="Wang A."/>
            <person name="Jiang F."/>
            <person name="Liu H."/>
            <person name="Zhao H."/>
            <person name="Xu D."/>
            <person name="Zhang Y."/>
        </authorList>
    </citation>
    <scope>NUCLEOTIDE SEQUENCE [LARGE SCALE GENOMIC DNA]</scope>
    <source>
        <strain evidence="2">cv. Niubang</strain>
    </source>
</reference>
<accession>A0ACB9FPN7</accession>
<dbReference type="Proteomes" id="UP001055879">
    <property type="component" value="Linkage Group LG01"/>
</dbReference>
<evidence type="ECO:0000313" key="1">
    <source>
        <dbReference type="EMBL" id="KAI3773104.1"/>
    </source>
</evidence>
<sequence length="666" mass="75358">MSEMRAKLNSPEEEDGAPDSDYDWDGNSVVGLRKLIEDGLHSCFRNAVKQLVELGYTEPVAEFVVLRSGPFFGSKDMVSVIVDRSLNSLKTNGSNDSKFYIFEDLHTLVEFMIMEMVTMLREVKPSLSVREALWTLLMYDLNVIHASEGELDPTKFLVDGEKAVEETETPSESESKNQETLASNVKKPDTVKSSKTSPQSSKSGKRNDDKCPGCRKWCSGNGHKKDVIREKMFRLEKPYKGRMSKKALKEKLAAWGDLVSDKKHPPCELSSGNKKNPTLPSKETEEPAKATPKPEPVAPPAAAPEPPKTAEYYLAGIPYDESTGEHVPRDFKDKIMLAAVDQFLSLQKELQNWDDWANVKVMQVAKRLSHDRPELNKLRAEKEEAEKMMKDKQVMEENTMKRLSEMTTALNNANYQIEMASSAIVRLEAEKCYLKKEMDGARMRNASEAENLELALQKEQEALKKSQSFGSEKNLLEEELKALKREVAPMKRAADKAKDALSQTNMRLANEEKEAAKVIGKAKSMKNERELLEELARSEDERAAEKAKNERQKFENEMKRIQYEISAMKLEQETKKIAAMRTGMNWAVSKSSEIPRNKGKNGNLRQKKDRECVMCLTEEMTVVLLPCGHQVLCADCNVIHEQNGMKDCPSCRTPIEKRINARFAKS</sequence>